<organism evidence="1 2">
    <name type="scientific">Streptomyces pratisoli</name>
    <dbReference type="NCBI Taxonomy" id="3139917"/>
    <lineage>
        <taxon>Bacteria</taxon>
        <taxon>Bacillati</taxon>
        <taxon>Actinomycetota</taxon>
        <taxon>Actinomycetes</taxon>
        <taxon>Kitasatosporales</taxon>
        <taxon>Streptomycetaceae</taxon>
        <taxon>Streptomyces</taxon>
    </lineage>
</organism>
<protein>
    <submittedName>
        <fullName evidence="1">HlyD family efflux transporter periplasmic adaptor subunit</fullName>
    </submittedName>
</protein>
<proteinExistence type="predicted"/>
<evidence type="ECO:0000313" key="1">
    <source>
        <dbReference type="EMBL" id="MEJ8661093.1"/>
    </source>
</evidence>
<accession>A0ACC6QRE0</accession>
<comment type="caution">
    <text evidence="1">The sequence shown here is derived from an EMBL/GenBank/DDBJ whole genome shotgun (WGS) entry which is preliminary data.</text>
</comment>
<gene>
    <name evidence="1" type="ORF">WKI58_32040</name>
</gene>
<evidence type="ECO:0000313" key="2">
    <source>
        <dbReference type="Proteomes" id="UP001375539"/>
    </source>
</evidence>
<sequence length="310" mass="31914">MQFRQKALSKLQSPEEIDLPVRFARPQGWLVLTVTVVAMAAATLWAVNGSVSSTVRAPGILTHAQGSYVLQSPVAGQVTEVLAEEGKRLPAGAPLLKVRTAGAQGGSGADSGTESDTDADAGTDTGGGSGGDSEGESGSRSADKDATVVRTIAPGRVTALVATIGAVVTTGANVAVLERVDDARAPLMAMLYLPADNGSAVPVGARVDLTVQSVPSQQYGVLRGRVKAVGRTSQTRQQITGFLGDGQLAEQFSRQGRPLPVLVELERSSGTKSGYAWSSSEGPPYAVGSMTLATGAVHLADQRPIDWLLP</sequence>
<name>A0ACC6QRE0_9ACTN</name>
<reference evidence="1" key="1">
    <citation type="submission" date="2024-03" db="EMBL/GenBank/DDBJ databases">
        <title>Novel Streptomyces species of biotechnological and ecological value are a feature of Machair soil.</title>
        <authorList>
            <person name="Prole J.R."/>
            <person name="Goodfellow M."/>
            <person name="Allenby N."/>
            <person name="Ward A.C."/>
        </authorList>
    </citation>
    <scope>NUCLEOTIDE SEQUENCE</scope>
    <source>
        <strain evidence="1">MS1.AVA.4</strain>
    </source>
</reference>
<dbReference type="Proteomes" id="UP001375539">
    <property type="component" value="Unassembled WGS sequence"/>
</dbReference>
<dbReference type="EMBL" id="JBBKAI010000002">
    <property type="protein sequence ID" value="MEJ8661093.1"/>
    <property type="molecule type" value="Genomic_DNA"/>
</dbReference>
<keyword evidence="2" id="KW-1185">Reference proteome</keyword>